<evidence type="ECO:0000313" key="1">
    <source>
        <dbReference type="EMBL" id="KAB2357775.1"/>
    </source>
</evidence>
<feature type="non-terminal residue" evidence="1">
    <location>
        <position position="1"/>
    </location>
</feature>
<dbReference type="AlphaFoldDB" id="A0A6L3VCA9"/>
<gene>
    <name evidence="1" type="ORF">F9B16_48290</name>
</gene>
<reference evidence="1 2" key="1">
    <citation type="submission" date="2019-09" db="EMBL/GenBank/DDBJ databases">
        <title>Actinomadura physcomitrii sp. nov., a novel actinomycete isolated from moss [Physcomitrium sphaericum (Ludw) Fuernr].</title>
        <authorList>
            <person name="Liu C."/>
            <person name="Zhuang X."/>
        </authorList>
    </citation>
    <scope>NUCLEOTIDE SEQUENCE [LARGE SCALE GENOMIC DNA]</scope>
    <source>
        <strain evidence="1 2">CYP1-1B</strain>
    </source>
</reference>
<keyword evidence="2" id="KW-1185">Reference proteome</keyword>
<organism evidence="1 2">
    <name type="scientific">Actinomadura montaniterrae</name>
    <dbReference type="NCBI Taxonomy" id="1803903"/>
    <lineage>
        <taxon>Bacteria</taxon>
        <taxon>Bacillati</taxon>
        <taxon>Actinomycetota</taxon>
        <taxon>Actinomycetes</taxon>
        <taxon>Streptosporangiales</taxon>
        <taxon>Thermomonosporaceae</taxon>
        <taxon>Actinomadura</taxon>
    </lineage>
</organism>
<proteinExistence type="predicted"/>
<accession>A0A6L3VCA9</accession>
<sequence length="59" mass="5614">FAWPFAFACSPAHAGGGAAPAPFAPAPFAPAPLVPAPLAPAPFAAPLPVGRAGMPPVGV</sequence>
<evidence type="ECO:0000313" key="2">
    <source>
        <dbReference type="Proteomes" id="UP000483004"/>
    </source>
</evidence>
<dbReference type="EMBL" id="WBMR01000356">
    <property type="protein sequence ID" value="KAB2357775.1"/>
    <property type="molecule type" value="Genomic_DNA"/>
</dbReference>
<dbReference type="Proteomes" id="UP000483004">
    <property type="component" value="Unassembled WGS sequence"/>
</dbReference>
<comment type="caution">
    <text evidence="1">The sequence shown here is derived from an EMBL/GenBank/DDBJ whole genome shotgun (WGS) entry which is preliminary data.</text>
</comment>
<name>A0A6L3VCA9_9ACTN</name>
<protein>
    <submittedName>
        <fullName evidence="1">Uncharacterized protein</fullName>
    </submittedName>
</protein>